<dbReference type="EMBL" id="JANVFO010000069">
    <property type="protein sequence ID" value="KAJ3718564.1"/>
    <property type="molecule type" value="Genomic_DNA"/>
</dbReference>
<sequence>MLSLEGLEHSHDNDSVSDLLNPNIDSELEHWQKLVFSFDMDGGDNNDNSSFSGSTNPDGRNARSRSHSANQQGSNAPVLPRNDVQDAILLAQFAAGNVLPQPQTTQDPSYNALLLALLQAQNSQHGAPNLQTAINQHLYGQQSISQSNLNLASIPNQFQWPPNFGHQQQNFLFNQPGMPAHMTGYPHLPQINTNVALGASGGSAAASSSPPTAVSRASSPADPADLGITEDKRRRNTAASARFRIKKKQRNLNLERTVSDLSGRADDLEKEAADLRRENGWLKEIVMLKGSRLAGLDVSPQNLPRPPEGNASFWGPTPTNSGSSQPVASSSKKSNDRSQDSESEPESGDDSDGYNEGSIQGGGASSKGKERQK</sequence>
<comment type="caution">
    <text evidence="9">The sequence shown here is derived from an EMBL/GenBank/DDBJ whole genome shotgun (WGS) entry which is preliminary data.</text>
</comment>
<feature type="compositionally biased region" description="Low complexity" evidence="7">
    <location>
        <begin position="321"/>
        <end position="332"/>
    </location>
</feature>
<evidence type="ECO:0000256" key="3">
    <source>
        <dbReference type="ARBA" id="ARBA00023125"/>
    </source>
</evidence>
<dbReference type="PROSITE" id="PS00036">
    <property type="entry name" value="BZIP_BASIC"/>
    <property type="match status" value="1"/>
</dbReference>
<keyword evidence="5" id="KW-0539">Nucleus</keyword>
<dbReference type="Proteomes" id="UP001176059">
    <property type="component" value="Unassembled WGS sequence"/>
</dbReference>
<evidence type="ECO:0000313" key="9">
    <source>
        <dbReference type="EMBL" id="KAJ3718564.1"/>
    </source>
</evidence>
<evidence type="ECO:0000256" key="1">
    <source>
        <dbReference type="ARBA" id="ARBA00004123"/>
    </source>
</evidence>
<evidence type="ECO:0000256" key="5">
    <source>
        <dbReference type="ARBA" id="ARBA00023242"/>
    </source>
</evidence>
<feature type="compositionally biased region" description="Low complexity" evidence="7">
    <location>
        <begin position="200"/>
        <end position="221"/>
    </location>
</feature>
<dbReference type="SMART" id="SM00338">
    <property type="entry name" value="BRLZ"/>
    <property type="match status" value="1"/>
</dbReference>
<dbReference type="PANTHER" id="PTHR13044:SF14">
    <property type="entry name" value="CRYPTOCEPHAL, ISOFORM A"/>
    <property type="match status" value="1"/>
</dbReference>
<feature type="coiled-coil region" evidence="6">
    <location>
        <begin position="251"/>
        <end position="285"/>
    </location>
</feature>
<dbReference type="InterPro" id="IPR046347">
    <property type="entry name" value="bZIP_sf"/>
</dbReference>
<proteinExistence type="predicted"/>
<evidence type="ECO:0000259" key="8">
    <source>
        <dbReference type="PROSITE" id="PS50217"/>
    </source>
</evidence>
<evidence type="ECO:0000256" key="7">
    <source>
        <dbReference type="SAM" id="MobiDB-lite"/>
    </source>
</evidence>
<accession>A0AA38MX00</accession>
<organism evidence="9 10">
    <name type="scientific">Lentinula guzmanii</name>
    <dbReference type="NCBI Taxonomy" id="2804957"/>
    <lineage>
        <taxon>Eukaryota</taxon>
        <taxon>Fungi</taxon>
        <taxon>Dikarya</taxon>
        <taxon>Basidiomycota</taxon>
        <taxon>Agaricomycotina</taxon>
        <taxon>Agaricomycetes</taxon>
        <taxon>Agaricomycetidae</taxon>
        <taxon>Agaricales</taxon>
        <taxon>Marasmiineae</taxon>
        <taxon>Omphalotaceae</taxon>
        <taxon>Lentinula</taxon>
    </lineage>
</organism>
<keyword evidence="2" id="KW-0805">Transcription regulation</keyword>
<dbReference type="GO" id="GO:0001228">
    <property type="term" value="F:DNA-binding transcription activator activity, RNA polymerase II-specific"/>
    <property type="evidence" value="ECO:0007669"/>
    <property type="project" value="TreeGrafter"/>
</dbReference>
<name>A0AA38MX00_9AGAR</name>
<feature type="compositionally biased region" description="Acidic residues" evidence="7">
    <location>
        <begin position="341"/>
        <end position="353"/>
    </location>
</feature>
<feature type="region of interest" description="Disordered" evidence="7">
    <location>
        <begin position="200"/>
        <end position="238"/>
    </location>
</feature>
<keyword evidence="6" id="KW-0175">Coiled coil</keyword>
<dbReference type="PROSITE" id="PS50217">
    <property type="entry name" value="BZIP"/>
    <property type="match status" value="1"/>
</dbReference>
<keyword evidence="10" id="KW-1185">Reference proteome</keyword>
<evidence type="ECO:0000313" key="10">
    <source>
        <dbReference type="Proteomes" id="UP001176059"/>
    </source>
</evidence>
<keyword evidence="3" id="KW-0238">DNA-binding</keyword>
<evidence type="ECO:0000256" key="4">
    <source>
        <dbReference type="ARBA" id="ARBA00023163"/>
    </source>
</evidence>
<dbReference type="GO" id="GO:0000977">
    <property type="term" value="F:RNA polymerase II transcription regulatory region sequence-specific DNA binding"/>
    <property type="evidence" value="ECO:0007669"/>
    <property type="project" value="TreeGrafter"/>
</dbReference>
<comment type="subcellular location">
    <subcellularLocation>
        <location evidence="1">Nucleus</location>
    </subcellularLocation>
</comment>
<dbReference type="AlphaFoldDB" id="A0AA38MX00"/>
<dbReference type="PANTHER" id="PTHR13044">
    <property type="entry name" value="ACTIVATING TRANSCRIPTION FACTOR ATF 4/5"/>
    <property type="match status" value="1"/>
</dbReference>
<feature type="region of interest" description="Disordered" evidence="7">
    <location>
        <begin position="45"/>
        <end position="79"/>
    </location>
</feature>
<keyword evidence="4" id="KW-0804">Transcription</keyword>
<dbReference type="Gene3D" id="1.20.5.170">
    <property type="match status" value="1"/>
</dbReference>
<dbReference type="InterPro" id="IPR004827">
    <property type="entry name" value="bZIP"/>
</dbReference>
<dbReference type="SUPFAM" id="SSF57959">
    <property type="entry name" value="Leucine zipper domain"/>
    <property type="match status" value="1"/>
</dbReference>
<reference evidence="9" key="1">
    <citation type="submission" date="2022-08" db="EMBL/GenBank/DDBJ databases">
        <authorList>
            <consortium name="DOE Joint Genome Institute"/>
            <person name="Min B."/>
            <person name="Sierra-Patev S."/>
            <person name="Naranjo-Ortiz M."/>
            <person name="Looney B."/>
            <person name="Konkel Z."/>
            <person name="Slot J.C."/>
            <person name="Sakamoto Y."/>
            <person name="Steenwyk J.L."/>
            <person name="Rokas A."/>
            <person name="Carro J."/>
            <person name="Camarero S."/>
            <person name="Ferreira P."/>
            <person name="Molpeceres G."/>
            <person name="Ruiz-duenas F.J."/>
            <person name="Serrano A."/>
            <person name="Henrissat B."/>
            <person name="Drula E."/>
            <person name="Hughes K.W."/>
            <person name="Mata J.L."/>
            <person name="Ishikawa N.K."/>
            <person name="Vargas-Isla R."/>
            <person name="Ushijima S."/>
            <person name="Smith C.A."/>
            <person name="Ahrendt S."/>
            <person name="Andreopoulos W."/>
            <person name="He G."/>
            <person name="LaButti K."/>
            <person name="Lipzen A."/>
            <person name="Ng V."/>
            <person name="Riley R."/>
            <person name="Sandor L."/>
            <person name="Barry K."/>
            <person name="Martinez A.T."/>
            <person name="Xiao Y."/>
            <person name="Gibbons J.G."/>
            <person name="Terashima K."/>
            <person name="Hibbett D.S."/>
            <person name="Grigoriev I.V."/>
        </authorList>
    </citation>
    <scope>NUCLEOTIDE SEQUENCE</scope>
    <source>
        <strain evidence="9">ET3784</strain>
    </source>
</reference>
<dbReference type="GO" id="GO:0005634">
    <property type="term" value="C:nucleus"/>
    <property type="evidence" value="ECO:0007669"/>
    <property type="project" value="UniProtKB-SubCell"/>
</dbReference>
<protein>
    <recommendedName>
        <fullName evidence="8">BZIP domain-containing protein</fullName>
    </recommendedName>
</protein>
<evidence type="ECO:0000256" key="6">
    <source>
        <dbReference type="SAM" id="Coils"/>
    </source>
</evidence>
<reference evidence="9" key="2">
    <citation type="journal article" date="2023" name="Proc. Natl. Acad. Sci. U.S.A.">
        <title>A global phylogenomic analysis of the shiitake genus Lentinula.</title>
        <authorList>
            <person name="Sierra-Patev S."/>
            <person name="Min B."/>
            <person name="Naranjo-Ortiz M."/>
            <person name="Looney B."/>
            <person name="Konkel Z."/>
            <person name="Slot J.C."/>
            <person name="Sakamoto Y."/>
            <person name="Steenwyk J.L."/>
            <person name="Rokas A."/>
            <person name="Carro J."/>
            <person name="Camarero S."/>
            <person name="Ferreira P."/>
            <person name="Molpeceres G."/>
            <person name="Ruiz-Duenas F.J."/>
            <person name="Serrano A."/>
            <person name="Henrissat B."/>
            <person name="Drula E."/>
            <person name="Hughes K.W."/>
            <person name="Mata J.L."/>
            <person name="Ishikawa N.K."/>
            <person name="Vargas-Isla R."/>
            <person name="Ushijima S."/>
            <person name="Smith C.A."/>
            <person name="Donoghue J."/>
            <person name="Ahrendt S."/>
            <person name="Andreopoulos W."/>
            <person name="He G."/>
            <person name="LaButti K."/>
            <person name="Lipzen A."/>
            <person name="Ng V."/>
            <person name="Riley R."/>
            <person name="Sandor L."/>
            <person name="Barry K."/>
            <person name="Martinez A.T."/>
            <person name="Xiao Y."/>
            <person name="Gibbons J.G."/>
            <person name="Terashima K."/>
            <person name="Grigoriev I.V."/>
            <person name="Hibbett D."/>
        </authorList>
    </citation>
    <scope>NUCLEOTIDE SEQUENCE</scope>
    <source>
        <strain evidence="9">ET3784</strain>
    </source>
</reference>
<feature type="region of interest" description="Disordered" evidence="7">
    <location>
        <begin position="296"/>
        <end position="373"/>
    </location>
</feature>
<evidence type="ECO:0000256" key="2">
    <source>
        <dbReference type="ARBA" id="ARBA00023015"/>
    </source>
</evidence>
<feature type="domain" description="BZIP" evidence="8">
    <location>
        <begin position="230"/>
        <end position="284"/>
    </location>
</feature>
<gene>
    <name evidence="9" type="ORF">DFJ43DRAFT_1098096</name>
</gene>
<dbReference type="CDD" id="cd14705">
    <property type="entry name" value="bZIP_Zip1"/>
    <property type="match status" value="1"/>
</dbReference>
<feature type="compositionally biased region" description="Low complexity" evidence="7">
    <location>
        <begin position="45"/>
        <end position="54"/>
    </location>
</feature>
<dbReference type="Pfam" id="PF07716">
    <property type="entry name" value="bZIP_2"/>
    <property type="match status" value="1"/>
</dbReference>